<evidence type="ECO:0000313" key="11">
    <source>
        <dbReference type="Proteomes" id="UP000765845"/>
    </source>
</evidence>
<dbReference type="Gene3D" id="2.40.110.10">
    <property type="entry name" value="Butyryl-CoA Dehydrogenase, subunit A, domain 2"/>
    <property type="match status" value="1"/>
</dbReference>
<dbReference type="SUPFAM" id="SSF47203">
    <property type="entry name" value="Acyl-CoA dehydrogenase C-terminal domain-like"/>
    <property type="match status" value="1"/>
</dbReference>
<comment type="cofactor">
    <cofactor evidence="1 6">
        <name>FAD</name>
        <dbReference type="ChEBI" id="CHEBI:57692"/>
    </cofactor>
</comment>
<feature type="domain" description="Acyl-CoA oxidase/dehydrogenase middle" evidence="8">
    <location>
        <begin position="127"/>
        <end position="219"/>
    </location>
</feature>
<organism evidence="10 11">
    <name type="scientific">Spongiibacter thalassae</name>
    <dbReference type="NCBI Taxonomy" id="2721624"/>
    <lineage>
        <taxon>Bacteria</taxon>
        <taxon>Pseudomonadati</taxon>
        <taxon>Pseudomonadota</taxon>
        <taxon>Gammaproteobacteria</taxon>
        <taxon>Cellvibrionales</taxon>
        <taxon>Spongiibacteraceae</taxon>
        <taxon>Spongiibacter</taxon>
    </lineage>
</organism>
<dbReference type="RefSeq" id="WP_168448914.1">
    <property type="nucleotide sequence ID" value="NZ_JAAWWK010000001.1"/>
</dbReference>
<dbReference type="InterPro" id="IPR036250">
    <property type="entry name" value="AcylCo_DH-like_C"/>
</dbReference>
<evidence type="ECO:0000256" key="6">
    <source>
        <dbReference type="RuleBase" id="RU362125"/>
    </source>
</evidence>
<evidence type="ECO:0000256" key="3">
    <source>
        <dbReference type="ARBA" id="ARBA00022630"/>
    </source>
</evidence>
<dbReference type="Gene3D" id="1.20.140.10">
    <property type="entry name" value="Butyryl-CoA Dehydrogenase, subunit A, domain 3"/>
    <property type="match status" value="1"/>
</dbReference>
<gene>
    <name evidence="10" type="ORF">HCU74_03050</name>
</gene>
<dbReference type="PANTHER" id="PTHR43292:SF3">
    <property type="entry name" value="ACYL-COA DEHYDROGENASE FADE29"/>
    <property type="match status" value="1"/>
</dbReference>
<keyword evidence="3 6" id="KW-0285">Flavoprotein</keyword>
<feature type="domain" description="Acyl-CoA dehydrogenase/oxidase N-terminal" evidence="9">
    <location>
        <begin position="11"/>
        <end position="121"/>
    </location>
</feature>
<sequence>MQFADDGRLDDFRREVREFLQHALPDHIAKRGLQAYHERKDEVQWWMSQLSARGWSAPNWPVEYGGTGWSPRQQLIFDEESMLAGAPQRPIVGLSLVAPVLMAFGSQAQRDQHLPKIRSGECWWGQCFSESEAGSDLASMATRAVREGDGYRLNGSKIWTTLGQYADWAVVLAKTDTRCKPQKGISFFLVDLSSPGVTCRPIISLEKGHTLNEFHFDNVLVPLENRVGEEGEGWRYAKYLLHRERAWSAEIPRNKALFQRVVSLAKQALDGPPRIDDPVFLQRLTELEIELQALEFLTLRAMAEEVNGDDSPWQPGAMLHIKGSELQQALGQLMMDALGSYAANYYPDAEQRGAPRPPGPKGADGVAFDFLYRHATTIYGGSNEIQRNIIAGALLKEGQHG</sequence>
<protein>
    <submittedName>
        <fullName evidence="10">Acyl-CoA dehydrogenase</fullName>
    </submittedName>
</protein>
<dbReference type="Pfam" id="PF02770">
    <property type="entry name" value="Acyl-CoA_dh_M"/>
    <property type="match status" value="1"/>
</dbReference>
<dbReference type="InterPro" id="IPR046373">
    <property type="entry name" value="Acyl-CoA_Oxase/DH_mid-dom_sf"/>
</dbReference>
<dbReference type="InterPro" id="IPR013786">
    <property type="entry name" value="AcylCoA_DH/ox_N"/>
</dbReference>
<evidence type="ECO:0000313" key="10">
    <source>
        <dbReference type="EMBL" id="NKI16391.1"/>
    </source>
</evidence>
<comment type="similarity">
    <text evidence="2 6">Belongs to the acyl-CoA dehydrogenase family.</text>
</comment>
<feature type="domain" description="Acyl-CoA dehydrogenase/oxidase C-terminal" evidence="7">
    <location>
        <begin position="231"/>
        <end position="394"/>
    </location>
</feature>
<dbReference type="Proteomes" id="UP000765845">
    <property type="component" value="Unassembled WGS sequence"/>
</dbReference>
<dbReference type="InterPro" id="IPR009100">
    <property type="entry name" value="AcylCoA_DH/oxidase_NM_dom_sf"/>
</dbReference>
<dbReference type="InterPro" id="IPR037069">
    <property type="entry name" value="AcylCoA_DH/ox_N_sf"/>
</dbReference>
<reference evidence="10 11" key="1">
    <citation type="submission" date="2020-04" db="EMBL/GenBank/DDBJ databases">
        <authorList>
            <person name="Yoon J."/>
        </authorList>
    </citation>
    <scope>NUCLEOTIDE SEQUENCE [LARGE SCALE GENOMIC DNA]</scope>
    <source>
        <strain evidence="10 11">KMU-166</strain>
    </source>
</reference>
<dbReference type="PANTHER" id="PTHR43292">
    <property type="entry name" value="ACYL-COA DEHYDROGENASE"/>
    <property type="match status" value="1"/>
</dbReference>
<accession>A0ABX1GBS2</accession>
<keyword evidence="11" id="KW-1185">Reference proteome</keyword>
<keyword evidence="5 6" id="KW-0560">Oxidoreductase</keyword>
<evidence type="ECO:0000259" key="7">
    <source>
        <dbReference type="Pfam" id="PF00441"/>
    </source>
</evidence>
<evidence type="ECO:0000256" key="1">
    <source>
        <dbReference type="ARBA" id="ARBA00001974"/>
    </source>
</evidence>
<evidence type="ECO:0000256" key="2">
    <source>
        <dbReference type="ARBA" id="ARBA00009347"/>
    </source>
</evidence>
<evidence type="ECO:0000259" key="8">
    <source>
        <dbReference type="Pfam" id="PF02770"/>
    </source>
</evidence>
<dbReference type="EMBL" id="JAAWWK010000001">
    <property type="protein sequence ID" value="NKI16391.1"/>
    <property type="molecule type" value="Genomic_DNA"/>
</dbReference>
<proteinExistence type="inferred from homology"/>
<dbReference type="Gene3D" id="1.10.540.10">
    <property type="entry name" value="Acyl-CoA dehydrogenase/oxidase, N-terminal domain"/>
    <property type="match status" value="1"/>
</dbReference>
<dbReference type="SUPFAM" id="SSF56645">
    <property type="entry name" value="Acyl-CoA dehydrogenase NM domain-like"/>
    <property type="match status" value="1"/>
</dbReference>
<keyword evidence="4 6" id="KW-0274">FAD</keyword>
<comment type="caution">
    <text evidence="10">The sequence shown here is derived from an EMBL/GenBank/DDBJ whole genome shotgun (WGS) entry which is preliminary data.</text>
</comment>
<dbReference type="InterPro" id="IPR009075">
    <property type="entry name" value="AcylCo_DH/oxidase_C"/>
</dbReference>
<evidence type="ECO:0000256" key="4">
    <source>
        <dbReference type="ARBA" id="ARBA00022827"/>
    </source>
</evidence>
<dbReference type="InterPro" id="IPR006091">
    <property type="entry name" value="Acyl-CoA_Oxase/DH_mid-dom"/>
</dbReference>
<dbReference type="InterPro" id="IPR052161">
    <property type="entry name" value="Mycobact_Acyl-CoA_DH"/>
</dbReference>
<dbReference type="Pfam" id="PF00441">
    <property type="entry name" value="Acyl-CoA_dh_1"/>
    <property type="match status" value="1"/>
</dbReference>
<name>A0ABX1GBS2_9GAMM</name>
<evidence type="ECO:0000256" key="5">
    <source>
        <dbReference type="ARBA" id="ARBA00023002"/>
    </source>
</evidence>
<evidence type="ECO:0000259" key="9">
    <source>
        <dbReference type="Pfam" id="PF02771"/>
    </source>
</evidence>
<dbReference type="Pfam" id="PF02771">
    <property type="entry name" value="Acyl-CoA_dh_N"/>
    <property type="match status" value="1"/>
</dbReference>